<name>A0A8S5RV56_9CAUD</name>
<reference evidence="2" key="1">
    <citation type="journal article" date="2021" name="Proc. Natl. Acad. Sci. U.S.A.">
        <title>A Catalog of Tens of Thousands of Viruses from Human Metagenomes Reveals Hidden Associations with Chronic Diseases.</title>
        <authorList>
            <person name="Tisza M.J."/>
            <person name="Buck C.B."/>
        </authorList>
    </citation>
    <scope>NUCLEOTIDE SEQUENCE</scope>
    <source>
        <strain evidence="2">CtHip2</strain>
    </source>
</reference>
<dbReference type="EMBL" id="BK032497">
    <property type="protein sequence ID" value="DAF42637.1"/>
    <property type="molecule type" value="Genomic_DNA"/>
</dbReference>
<feature type="domain" description="Type VI secretion system spike protein VgrG3-like C-terminal" evidence="1">
    <location>
        <begin position="111"/>
        <end position="281"/>
    </location>
</feature>
<accession>A0A8S5RV56</accession>
<organism evidence="2">
    <name type="scientific">Siphoviridae sp. ctHip2</name>
    <dbReference type="NCBI Taxonomy" id="2827830"/>
    <lineage>
        <taxon>Viruses</taxon>
        <taxon>Duplodnaviria</taxon>
        <taxon>Heunggongvirae</taxon>
        <taxon>Uroviricota</taxon>
        <taxon>Caudoviricetes</taxon>
    </lineage>
</organism>
<protein>
    <submittedName>
        <fullName evidence="2">Chitosanase</fullName>
    </submittedName>
</protein>
<evidence type="ECO:0000259" key="1">
    <source>
        <dbReference type="Pfam" id="PF21277"/>
    </source>
</evidence>
<proteinExistence type="predicted"/>
<sequence>MLFNFTHTTVHADSPTIQDSAKGELLSDTSVSTLTEYKEKIAKLSELTTKEKEDFFKELYAASSKNDFEKVLKKANSKNNQHVIERQQKEKIAKEKVKSENDKKPMQVFELTAIYESGNRNPGAILGTLEDGAGMNYGTYSLTQKYTMKPYLEFLSKNYPELRSQLTGEINSDEFNASWKALGETETEKFKASQAQYIFETNIMPVLEKLKKETGVDFLDGTHSIGSIGMISGMIHNAGHAWYSIIKEAAITTKNESSQFNDKAFVERIGGWVRDNYSGVYSQSIRNRYSKQTPQEKERTELFTYTKKENL</sequence>
<dbReference type="InterPro" id="IPR049073">
    <property type="entry name" value="T6SS_VgrG3-like_C"/>
</dbReference>
<evidence type="ECO:0000313" key="2">
    <source>
        <dbReference type="EMBL" id="DAF42637.1"/>
    </source>
</evidence>
<dbReference type="Pfam" id="PF21277">
    <property type="entry name" value="T6SS_VgrG3-like_C"/>
    <property type="match status" value="1"/>
</dbReference>